<proteinExistence type="predicted"/>
<organism evidence="2">
    <name type="scientific">Acidithiobacillus ferrianus</name>
    <dbReference type="NCBI Taxonomy" id="2678518"/>
    <lineage>
        <taxon>Bacteria</taxon>
        <taxon>Pseudomonadati</taxon>
        <taxon>Pseudomonadota</taxon>
        <taxon>Acidithiobacillia</taxon>
        <taxon>Acidithiobacillales</taxon>
        <taxon>Acidithiobacillaceae</taxon>
        <taxon>Acidithiobacillus</taxon>
    </lineage>
</organism>
<dbReference type="GO" id="GO:0009007">
    <property type="term" value="F:site-specific DNA-methyltransferase (adenine-specific) activity"/>
    <property type="evidence" value="ECO:0007669"/>
    <property type="project" value="InterPro"/>
</dbReference>
<sequence length="401" mass="44053">MELKIDPEFKAAIQPLSSEELAQLEANIQAHGCRDPLVIWGETIVDGHHRYEICQRLGIPFQTVSMEFSDRASAKIWMLHNQLGRRNLNDYQRSEIALQLEGIFKEQAKERQGTRTDLDPPIINFVPTLAQSAESIEAPTLAPRQDRQKTETEHGKSRTRDAIAKTAGVSHGTIDKVKAIRAAAIPEVQDMARSGAVSIHAASQIADLPVEEQEEIAEEIADGAKAAEALKKHVHVAQNSGNNEWYTPGEIIRTAKAAMGAIDCDPASSELANETVGATFFYSETQNGLTLPWSGRVWLNPPYAQPLIAQFAEAVASKYEAGEYEQACILVNNATETGWFQRILSVASGACFPSSRIRFLSPDNKQGAPLQGQAILYVGDDFQRFADAFGKLGAVLSRWSR</sequence>
<dbReference type="GO" id="GO:0003677">
    <property type="term" value="F:DNA binding"/>
    <property type="evidence" value="ECO:0007669"/>
    <property type="project" value="InterPro"/>
</dbReference>
<dbReference type="SUPFAM" id="SSF110849">
    <property type="entry name" value="ParB/Sulfiredoxin"/>
    <property type="match status" value="1"/>
</dbReference>
<dbReference type="EMBL" id="WNJL01000037">
    <property type="protein sequence ID" value="NDU43353.1"/>
    <property type="molecule type" value="Genomic_DNA"/>
</dbReference>
<feature type="region of interest" description="Disordered" evidence="1">
    <location>
        <begin position="134"/>
        <end position="159"/>
    </location>
</feature>
<dbReference type="SUPFAM" id="SSF109709">
    <property type="entry name" value="KorB DNA-binding domain-like"/>
    <property type="match status" value="1"/>
</dbReference>
<evidence type="ECO:0000313" key="2">
    <source>
        <dbReference type="EMBL" id="NDU43353.1"/>
    </source>
</evidence>
<dbReference type="RefSeq" id="WP_163098557.1">
    <property type="nucleotide sequence ID" value="NZ_CP127523.1"/>
</dbReference>
<gene>
    <name evidence="2" type="ORF">GL267_12135</name>
</gene>
<dbReference type="Gene3D" id="1.10.10.2830">
    <property type="match status" value="1"/>
</dbReference>
<evidence type="ECO:0000256" key="1">
    <source>
        <dbReference type="SAM" id="MobiDB-lite"/>
    </source>
</evidence>
<dbReference type="GO" id="GO:0009307">
    <property type="term" value="P:DNA restriction-modification system"/>
    <property type="evidence" value="ECO:0007669"/>
    <property type="project" value="InterPro"/>
</dbReference>
<name>A0A845U925_9PROT</name>
<dbReference type="InterPro" id="IPR008593">
    <property type="entry name" value="Dam_MeTrfase"/>
</dbReference>
<dbReference type="Gene3D" id="3.90.1530.10">
    <property type="entry name" value="Conserved hypothetical protein from pyrococcus furiosus pfu- 392566-001, ParB domain"/>
    <property type="match status" value="1"/>
</dbReference>
<protein>
    <recommendedName>
        <fullName evidence="3">ParB/Sulfiredoxin domain-containing protein</fullName>
    </recommendedName>
</protein>
<evidence type="ECO:0008006" key="3">
    <source>
        <dbReference type="Google" id="ProtNLM"/>
    </source>
</evidence>
<comment type="caution">
    <text evidence="2">The sequence shown here is derived from an EMBL/GenBank/DDBJ whole genome shotgun (WGS) entry which is preliminary data.</text>
</comment>
<dbReference type="AlphaFoldDB" id="A0A845U925"/>
<reference evidence="2" key="1">
    <citation type="submission" date="2019-11" db="EMBL/GenBank/DDBJ databases">
        <title>Acidithiobacillus ferrianus sp. nov.: a facultatively anaerobic and extremely acidophilic chemolithoautotroph.</title>
        <authorList>
            <person name="Norris P.R."/>
            <person name="Falagan C."/>
            <person name="Moya-Beltran A."/>
            <person name="Castro M."/>
            <person name="Quatrini R."/>
            <person name="Johnson D.B."/>
        </authorList>
    </citation>
    <scope>NUCLEOTIDE SEQUENCE [LARGE SCALE GENOMIC DNA]</scope>
    <source>
        <strain evidence="2">MG</strain>
    </source>
</reference>
<dbReference type="InterPro" id="IPR036086">
    <property type="entry name" value="ParB/Sulfiredoxin_sf"/>
</dbReference>
<feature type="compositionally biased region" description="Basic and acidic residues" evidence="1">
    <location>
        <begin position="144"/>
        <end position="159"/>
    </location>
</feature>
<accession>A0A845U925</accession>
<dbReference type="Pfam" id="PF05869">
    <property type="entry name" value="Dam"/>
    <property type="match status" value="1"/>
</dbReference>